<keyword evidence="1" id="KW-0472">Membrane</keyword>
<dbReference type="PANTHER" id="PTHR40031:SF1">
    <property type="entry name" value="MEMBRANE-BOUND METAL-DEPENDENT HYDROLASE"/>
    <property type="match status" value="1"/>
</dbReference>
<comment type="caution">
    <text evidence="2">The sequence shown here is derived from an EMBL/GenBank/DDBJ whole genome shotgun (WGS) entry which is preliminary data.</text>
</comment>
<organism evidence="2 3">
    <name type="scientific">Comamonas avium</name>
    <dbReference type="NCBI Taxonomy" id="2762231"/>
    <lineage>
        <taxon>Bacteria</taxon>
        <taxon>Pseudomonadati</taxon>
        <taxon>Pseudomonadota</taxon>
        <taxon>Betaproteobacteria</taxon>
        <taxon>Burkholderiales</taxon>
        <taxon>Comamonadaceae</taxon>
        <taxon>Comamonas</taxon>
    </lineage>
</organism>
<evidence type="ECO:0000313" key="3">
    <source>
        <dbReference type="Proteomes" id="UP000634919"/>
    </source>
</evidence>
<dbReference type="Proteomes" id="UP000634919">
    <property type="component" value="Unassembled WGS sequence"/>
</dbReference>
<dbReference type="InterPro" id="IPR007404">
    <property type="entry name" value="YdjM-like"/>
</dbReference>
<dbReference type="InterPro" id="IPR053170">
    <property type="entry name" value="Transcription_regulator"/>
</dbReference>
<protein>
    <submittedName>
        <fullName evidence="2">Metal-dependent hydrolase</fullName>
    </submittedName>
</protein>
<dbReference type="GO" id="GO:0016787">
    <property type="term" value="F:hydrolase activity"/>
    <property type="evidence" value="ECO:0007669"/>
    <property type="project" value="UniProtKB-KW"/>
</dbReference>
<keyword evidence="3" id="KW-1185">Reference proteome</keyword>
<name>A0ABR8S894_9BURK</name>
<feature type="transmembrane region" description="Helical" evidence="1">
    <location>
        <begin position="98"/>
        <end position="116"/>
    </location>
</feature>
<accession>A0ABR8S894</accession>
<feature type="transmembrane region" description="Helical" evidence="1">
    <location>
        <begin position="128"/>
        <end position="151"/>
    </location>
</feature>
<dbReference type="Pfam" id="PF04307">
    <property type="entry name" value="YdjM"/>
    <property type="match status" value="1"/>
</dbReference>
<dbReference type="RefSeq" id="WP_191722091.1">
    <property type="nucleotide sequence ID" value="NZ_JACSQK010000002.1"/>
</dbReference>
<dbReference type="EMBL" id="JACSQK010000002">
    <property type="protein sequence ID" value="MBD7959683.1"/>
    <property type="molecule type" value="Genomic_DNA"/>
</dbReference>
<sequence length="351" mass="38573">MDSLTQAVLGASVTCAVMGRRTGFTKAALVGAVAGTLPDLDVLIDHGNDLLNMVRHRAESHALFFVTLAAPLLGWLTHKLVDRKAPADAPNLTARWTLAWLLALLTHVGIDAMTSYGTQFMQPFTDHAFAVGSVFIIDPLYTLPLLLGLLLSGLRARRGMDWQGPNRWALAFSCCYLLWSVGAQHHVRTVAQHALAEQGVPNVQQAQLFVYATPFNTVLWRVLAITPTHSYEGFYSLLDQGHHIPLSATERGSAYLQRWASVPAVQAMQRFTQGPIRMQVHEGRVLLTDLRMGQEPSYSFVFDLGTPEQLDAGLTQPRKVSAVLSSGFSLPALIERMLGRDLRLSAAMVEH</sequence>
<reference evidence="2 3" key="1">
    <citation type="submission" date="2020-08" db="EMBL/GenBank/DDBJ databases">
        <title>A Genomic Blueprint of the Chicken Gut Microbiome.</title>
        <authorList>
            <person name="Gilroy R."/>
            <person name="Ravi A."/>
            <person name="Getino M."/>
            <person name="Pursley I."/>
            <person name="Horton D.L."/>
            <person name="Alikhan N.-F."/>
            <person name="Baker D."/>
            <person name="Gharbi K."/>
            <person name="Hall N."/>
            <person name="Watson M."/>
            <person name="Adriaenssens E.M."/>
            <person name="Foster-Nyarko E."/>
            <person name="Jarju S."/>
            <person name="Secka A."/>
            <person name="Antonio M."/>
            <person name="Oren A."/>
            <person name="Chaudhuri R."/>
            <person name="La Ragione R.M."/>
            <person name="Hildebrand F."/>
            <person name="Pallen M.J."/>
        </authorList>
    </citation>
    <scope>NUCLEOTIDE SEQUENCE [LARGE SCALE GENOMIC DNA]</scope>
    <source>
        <strain evidence="2 3">Sa2CVA6</strain>
    </source>
</reference>
<proteinExistence type="predicted"/>
<dbReference type="PANTHER" id="PTHR40031">
    <property type="entry name" value="HYPOTHETICAL MEMBRANE SPANNING PROTEIN"/>
    <property type="match status" value="1"/>
</dbReference>
<gene>
    <name evidence="2" type="ORF">H9646_04240</name>
</gene>
<evidence type="ECO:0000256" key="1">
    <source>
        <dbReference type="SAM" id="Phobius"/>
    </source>
</evidence>
<keyword evidence="1" id="KW-1133">Transmembrane helix</keyword>
<evidence type="ECO:0000313" key="2">
    <source>
        <dbReference type="EMBL" id="MBD7959683.1"/>
    </source>
</evidence>
<keyword evidence="1" id="KW-0812">Transmembrane</keyword>
<keyword evidence="2" id="KW-0378">Hydrolase</keyword>